<gene>
    <name evidence="5" type="ORF">Vretimale_18576</name>
</gene>
<dbReference type="PROSITE" id="PS00108">
    <property type="entry name" value="PROTEIN_KINASE_ST"/>
    <property type="match status" value="1"/>
</dbReference>
<accession>A0A8J4GXL8</accession>
<evidence type="ECO:0000313" key="6">
    <source>
        <dbReference type="Proteomes" id="UP000722791"/>
    </source>
</evidence>
<organism evidence="5 6">
    <name type="scientific">Volvox reticuliferus</name>
    <dbReference type="NCBI Taxonomy" id="1737510"/>
    <lineage>
        <taxon>Eukaryota</taxon>
        <taxon>Viridiplantae</taxon>
        <taxon>Chlorophyta</taxon>
        <taxon>core chlorophytes</taxon>
        <taxon>Chlorophyceae</taxon>
        <taxon>CS clade</taxon>
        <taxon>Chlamydomonadales</taxon>
        <taxon>Volvocaceae</taxon>
        <taxon>Volvox</taxon>
    </lineage>
</organism>
<feature type="domain" description="Protein kinase" evidence="4">
    <location>
        <begin position="648"/>
        <end position="1050"/>
    </location>
</feature>
<reference evidence="5" key="1">
    <citation type="journal article" date="2021" name="Proc. Natl. Acad. Sci. U.S.A.">
        <title>Three genomes in the algal genus Volvox reveal the fate of a haploid sex-determining region after a transition to homothallism.</title>
        <authorList>
            <person name="Yamamoto K."/>
            <person name="Hamaji T."/>
            <person name="Kawai-Toyooka H."/>
            <person name="Matsuzaki R."/>
            <person name="Takahashi F."/>
            <person name="Nishimura Y."/>
            <person name="Kawachi M."/>
            <person name="Noguchi H."/>
            <person name="Minakuchi Y."/>
            <person name="Umen J.G."/>
            <person name="Toyoda A."/>
            <person name="Nozaki H."/>
        </authorList>
    </citation>
    <scope>NUCLEOTIDE SEQUENCE</scope>
    <source>
        <strain evidence="5">NIES-3785</strain>
    </source>
</reference>
<keyword evidence="2" id="KW-0472">Membrane</keyword>
<feature type="chain" id="PRO_5035171238" description="Protein kinase domain-containing protein" evidence="3">
    <location>
        <begin position="32"/>
        <end position="1125"/>
    </location>
</feature>
<dbReference type="InterPro" id="IPR001245">
    <property type="entry name" value="Ser-Thr/Tyr_kinase_cat_dom"/>
</dbReference>
<dbReference type="EMBL" id="BNCQ01000071">
    <property type="protein sequence ID" value="GIM15920.1"/>
    <property type="molecule type" value="Genomic_DNA"/>
</dbReference>
<dbReference type="InterPro" id="IPR000719">
    <property type="entry name" value="Prot_kinase_dom"/>
</dbReference>
<keyword evidence="2" id="KW-0812">Transmembrane</keyword>
<feature type="region of interest" description="Disordered" evidence="1">
    <location>
        <begin position="726"/>
        <end position="747"/>
    </location>
</feature>
<dbReference type="Gene3D" id="1.10.510.10">
    <property type="entry name" value="Transferase(Phosphotransferase) domain 1"/>
    <property type="match status" value="1"/>
</dbReference>
<dbReference type="Gene3D" id="3.30.200.20">
    <property type="entry name" value="Phosphorylase Kinase, domain 1"/>
    <property type="match status" value="2"/>
</dbReference>
<name>A0A8J4GXL8_9CHLO</name>
<dbReference type="InterPro" id="IPR051681">
    <property type="entry name" value="Ser/Thr_Kinases-Pseudokinases"/>
</dbReference>
<dbReference type="SUPFAM" id="SSF56112">
    <property type="entry name" value="Protein kinase-like (PK-like)"/>
    <property type="match status" value="1"/>
</dbReference>
<evidence type="ECO:0000259" key="4">
    <source>
        <dbReference type="PROSITE" id="PS50011"/>
    </source>
</evidence>
<dbReference type="Proteomes" id="UP000722791">
    <property type="component" value="Unassembled WGS sequence"/>
</dbReference>
<dbReference type="AlphaFoldDB" id="A0A8J4GXL8"/>
<dbReference type="GO" id="GO:0004674">
    <property type="term" value="F:protein serine/threonine kinase activity"/>
    <property type="evidence" value="ECO:0007669"/>
    <property type="project" value="TreeGrafter"/>
</dbReference>
<feature type="region of interest" description="Disordered" evidence="1">
    <location>
        <begin position="598"/>
        <end position="625"/>
    </location>
</feature>
<evidence type="ECO:0000256" key="3">
    <source>
        <dbReference type="SAM" id="SignalP"/>
    </source>
</evidence>
<dbReference type="InterPro" id="IPR011009">
    <property type="entry name" value="Kinase-like_dom_sf"/>
</dbReference>
<feature type="transmembrane region" description="Helical" evidence="2">
    <location>
        <begin position="355"/>
        <end position="380"/>
    </location>
</feature>
<dbReference type="PANTHER" id="PTHR44329:SF214">
    <property type="entry name" value="PROTEIN KINASE DOMAIN-CONTAINING PROTEIN"/>
    <property type="match status" value="1"/>
</dbReference>
<keyword evidence="3" id="KW-0732">Signal</keyword>
<evidence type="ECO:0000256" key="1">
    <source>
        <dbReference type="SAM" id="MobiDB-lite"/>
    </source>
</evidence>
<sequence>MAGQALRSSALSFSRLLMLVMLAKILPQTYGEYGGDKQLTHTNEAQFAQVEADVLLVQCGTGSCLAAAIANKSVRTVVLVSDVVLKAADWSPISPIPVFLDRNLTIAGTAIQRPTLLNLGLLSAYIRLLGSVVLTLEALVLENWRRISPTRLPGLDILAPNTSALDSIMDRQQQPSQQQAENLSTSVLPVVVLRNAAITYWVCGTPETGKVAASSIQRPSQLPGNNSYESPAMPWPPYVAQCNNSGTAAPLERCWPRVSRFLNFGIDARSLSPNNVTIVHSGYLMLLEQTYSLCNALVPQDCVDKYGNFGCENYLLSLLYKMSSQPPSSQPPGGEAVYVPTPDASGGRDASRGKFVALVSGTTLGSALTVALIIFAVFLFTQRRCHLLSVKFIPKVQPAGATTCSGTGVSMISDNVGENNSGCLTTALPLDDDAYPDTTKHVLIELGVREPIMDMATTAMASCSNNPRDICSMEAATAGVKETVGDGGGSATTIPATGSGGQCSKSSCTPVASAGETVITPYTPTRADLVLGVQVRLAAPHLDLDQACNATTSLGINMRLRSVDRSPQAARHAIAECEGYTVKVQSFEVQQQQQQQQQLYAAGTSSRTGLSSHDGGNVKSEEQRKVGQRIVSGARDSGQTADEDEMVTLLPVLRGKGSFGRVYEGRWQGQAVAVKLLLLEELAAIGISGPGHTTHLPQQTNSLQQDSTWRNSGSWQLAFSSWLDGTEEKEHEHEDVEDKKERLTREGESVKQLGVAGPWCGGSMFGSADNPAAGEALLSIIQPDPQRQAKEADTAIPNRNVAHMLASLQQEVQVLGRCCHVNVVRLLAACLTPPRVCLVMELMDTSLDTLLYGQKGYHENRQARVICSDGGPSTSQQQLLPLAKVLHISTQIAAALEYLHPTIVHRDLKPANVLLNDPHSDFPVVKLTDFGLSRIGMGTLATLHLEAGTPTYLAPECYDSRKNIIMHQSDLYSLGVLIWAMLSGRRPWQGCSIPAVAYKVAVLGERPPLEQISSRRCPLRLRQLVKQCWDPDPLRRPAAAEMAKELSEMLAAQLARGHRSDLIDDHTCTLLPAGGSIACPTSDMALPPAALAGLIAPRSSSTASSLPSNNAVELEGLELEISDVK</sequence>
<comment type="caution">
    <text evidence="5">The sequence shown here is derived from an EMBL/GenBank/DDBJ whole genome shotgun (WGS) entry which is preliminary data.</text>
</comment>
<protein>
    <recommendedName>
        <fullName evidence="4">Protein kinase domain-containing protein</fullName>
    </recommendedName>
</protein>
<feature type="signal peptide" evidence="3">
    <location>
        <begin position="1"/>
        <end position="31"/>
    </location>
</feature>
<dbReference type="SMART" id="SM00220">
    <property type="entry name" value="S_TKc"/>
    <property type="match status" value="1"/>
</dbReference>
<dbReference type="GO" id="GO:0005524">
    <property type="term" value="F:ATP binding"/>
    <property type="evidence" value="ECO:0007669"/>
    <property type="project" value="InterPro"/>
</dbReference>
<dbReference type="PROSITE" id="PS50011">
    <property type="entry name" value="PROTEIN_KINASE_DOM"/>
    <property type="match status" value="1"/>
</dbReference>
<keyword evidence="2" id="KW-1133">Transmembrane helix</keyword>
<dbReference type="InterPro" id="IPR008271">
    <property type="entry name" value="Ser/Thr_kinase_AS"/>
</dbReference>
<evidence type="ECO:0000313" key="5">
    <source>
        <dbReference type="EMBL" id="GIM15920.1"/>
    </source>
</evidence>
<evidence type="ECO:0000256" key="2">
    <source>
        <dbReference type="SAM" id="Phobius"/>
    </source>
</evidence>
<dbReference type="PANTHER" id="PTHR44329">
    <property type="entry name" value="SERINE/THREONINE-PROTEIN KINASE TNNI3K-RELATED"/>
    <property type="match status" value="1"/>
</dbReference>
<proteinExistence type="predicted"/>
<dbReference type="Pfam" id="PF07714">
    <property type="entry name" value="PK_Tyr_Ser-Thr"/>
    <property type="match status" value="1"/>
</dbReference>